<dbReference type="Pfam" id="PF13181">
    <property type="entry name" value="TPR_8"/>
    <property type="match status" value="1"/>
</dbReference>
<dbReference type="PROSITE" id="PS50005">
    <property type="entry name" value="TPR"/>
    <property type="match status" value="2"/>
</dbReference>
<evidence type="ECO:0000256" key="8">
    <source>
        <dbReference type="SAM" id="Coils"/>
    </source>
</evidence>
<evidence type="ECO:0000256" key="5">
    <source>
        <dbReference type="ARBA" id="ARBA00022824"/>
    </source>
</evidence>
<dbReference type="Gene3D" id="1.10.287.110">
    <property type="entry name" value="DnaJ domain"/>
    <property type="match status" value="1"/>
</dbReference>
<dbReference type="Pfam" id="PF13432">
    <property type="entry name" value="TPR_16"/>
    <property type="match status" value="1"/>
</dbReference>
<dbReference type="EMBL" id="KZ819602">
    <property type="protein sequence ID" value="PWN37042.1"/>
    <property type="molecule type" value="Genomic_DNA"/>
</dbReference>
<dbReference type="InterPro" id="IPR019734">
    <property type="entry name" value="TPR_rpt"/>
</dbReference>
<keyword evidence="4 7" id="KW-0802">TPR repeat</keyword>
<dbReference type="AlphaFoldDB" id="A0A316VHH1"/>
<evidence type="ECO:0000259" key="11">
    <source>
        <dbReference type="PROSITE" id="PS50076"/>
    </source>
</evidence>
<dbReference type="FunFam" id="1.25.40.10:FF:000224">
    <property type="entry name" value="DnaJ and TPR domain protein"/>
    <property type="match status" value="1"/>
</dbReference>
<evidence type="ECO:0000256" key="7">
    <source>
        <dbReference type="PROSITE-ProRule" id="PRU00339"/>
    </source>
</evidence>
<dbReference type="CDD" id="cd06257">
    <property type="entry name" value="DnaJ"/>
    <property type="match status" value="1"/>
</dbReference>
<keyword evidence="13" id="KW-1185">Reference proteome</keyword>
<feature type="region of interest" description="Disordered" evidence="9">
    <location>
        <begin position="517"/>
        <end position="536"/>
    </location>
</feature>
<dbReference type="GO" id="GO:0005788">
    <property type="term" value="C:endoplasmic reticulum lumen"/>
    <property type="evidence" value="ECO:0007669"/>
    <property type="project" value="UniProtKB-SubCell"/>
</dbReference>
<protein>
    <recommendedName>
        <fullName evidence="6">Tetratricopeptide repeat and J domain-containing co-chaperone DNJ1</fullName>
    </recommendedName>
</protein>
<keyword evidence="2 10" id="KW-0732">Signal</keyword>
<dbReference type="PRINTS" id="PR00625">
    <property type="entry name" value="JDOMAIN"/>
</dbReference>
<evidence type="ECO:0000256" key="4">
    <source>
        <dbReference type="ARBA" id="ARBA00022803"/>
    </source>
</evidence>
<name>A0A316VHH1_9BASI</name>
<evidence type="ECO:0000313" key="12">
    <source>
        <dbReference type="EMBL" id="PWN37042.1"/>
    </source>
</evidence>
<evidence type="ECO:0000256" key="2">
    <source>
        <dbReference type="ARBA" id="ARBA00022729"/>
    </source>
</evidence>
<dbReference type="GO" id="GO:0051787">
    <property type="term" value="F:misfolded protein binding"/>
    <property type="evidence" value="ECO:0007669"/>
    <property type="project" value="TreeGrafter"/>
</dbReference>
<dbReference type="PROSITE" id="PS50076">
    <property type="entry name" value="DNAJ_2"/>
    <property type="match status" value="1"/>
</dbReference>
<dbReference type="OrthoDB" id="1726119at2759"/>
<dbReference type="RefSeq" id="XP_025357344.1">
    <property type="nucleotide sequence ID" value="XM_025503050.1"/>
</dbReference>
<feature type="signal peptide" evidence="10">
    <location>
        <begin position="1"/>
        <end position="30"/>
    </location>
</feature>
<feature type="coiled-coil region" evidence="8">
    <location>
        <begin position="410"/>
        <end position="437"/>
    </location>
</feature>
<dbReference type="STRING" id="1280837.A0A316VHH1"/>
<feature type="repeat" description="TPR" evidence="7">
    <location>
        <begin position="48"/>
        <end position="81"/>
    </location>
</feature>
<feature type="coiled-coil region" evidence="8">
    <location>
        <begin position="132"/>
        <end position="172"/>
    </location>
</feature>
<sequence>MRFTGVRLTAASLLLISIALALASVSTALAQENAQVPLDGEDGGTLSAAELLKKGTASMTRGKFADAIDHFDQAIEQDPKNYLSYYRRATASLSLGRSSSALADFDKIITLNPSFAQAHFQRASLLTKEGDLEEAKSSIKEYLKLKKDDEEAKELQKTIDATQSTLKSLRKTKEAVDKSIKAGKDAKKDSSLAAKLDDCIRFAGQILEASPTLLEARRARADCALYKGEVQDAMADWTRIANLSPSPSLLLRLSSLSYFVFGEQESQGREAGLAHLKACLNSDPDNKRCAKAHRRLRNIEKALKKAKNFSDANSWRAMLSALKGAKVGGPTVMQEVQKAIEDDLKVVEGDQESVLPASLHDAVQQSALLFELNELHCRAHTELEEIKKAMPYCNKVLERDEDNRYGRVARAEQHMEADEFEEAVRDLRKAFEASNKQDQKIHAKLQKAEKKLKLSKSKDYYKVLGVPKNVDEKALKKAYRAKARENHPDKGGSPEKMAEINEAFDVLKDPELRARFDAGDDPNDPMGGHQGGAGNPFAQGFGGQQFFFQQGGFQSGGFPGGQFHFQF</sequence>
<keyword evidence="5" id="KW-0256">Endoplasmic reticulum</keyword>
<keyword evidence="3" id="KW-0677">Repeat</keyword>
<evidence type="ECO:0000256" key="6">
    <source>
        <dbReference type="ARBA" id="ARBA00073740"/>
    </source>
</evidence>
<dbReference type="SUPFAM" id="SSF48452">
    <property type="entry name" value="TPR-like"/>
    <property type="match status" value="2"/>
</dbReference>
<dbReference type="PANTHER" id="PTHR44140:SF2">
    <property type="entry name" value="LD25575P"/>
    <property type="match status" value="1"/>
</dbReference>
<feature type="chain" id="PRO_5016352550" description="Tetratricopeptide repeat and J domain-containing co-chaperone DNJ1" evidence="10">
    <location>
        <begin position="31"/>
        <end position="567"/>
    </location>
</feature>
<dbReference type="Pfam" id="PF00226">
    <property type="entry name" value="DnaJ"/>
    <property type="match status" value="1"/>
</dbReference>
<dbReference type="InterPro" id="IPR001623">
    <property type="entry name" value="DnaJ_domain"/>
</dbReference>
<dbReference type="Proteomes" id="UP000245771">
    <property type="component" value="Unassembled WGS sequence"/>
</dbReference>
<reference evidence="12 13" key="1">
    <citation type="journal article" date="2018" name="Mol. Biol. Evol.">
        <title>Broad Genomic Sampling Reveals a Smut Pathogenic Ancestry of the Fungal Clade Ustilaginomycotina.</title>
        <authorList>
            <person name="Kijpornyongpan T."/>
            <person name="Mondo S.J."/>
            <person name="Barry K."/>
            <person name="Sandor L."/>
            <person name="Lee J."/>
            <person name="Lipzen A."/>
            <person name="Pangilinan J."/>
            <person name="LaButti K."/>
            <person name="Hainaut M."/>
            <person name="Henrissat B."/>
            <person name="Grigoriev I.V."/>
            <person name="Spatafora J.W."/>
            <person name="Aime M.C."/>
        </authorList>
    </citation>
    <scope>NUCLEOTIDE SEQUENCE [LARGE SCALE GENOMIC DNA]</scope>
    <source>
        <strain evidence="12 13">MCA 3882</strain>
    </source>
</reference>
<evidence type="ECO:0000256" key="9">
    <source>
        <dbReference type="SAM" id="MobiDB-lite"/>
    </source>
</evidence>
<dbReference type="SMART" id="SM00271">
    <property type="entry name" value="DnaJ"/>
    <property type="match status" value="1"/>
</dbReference>
<evidence type="ECO:0000313" key="13">
    <source>
        <dbReference type="Proteomes" id="UP000245771"/>
    </source>
</evidence>
<dbReference type="PANTHER" id="PTHR44140">
    <property type="entry name" value="LD25575P"/>
    <property type="match status" value="1"/>
</dbReference>
<dbReference type="GO" id="GO:0051087">
    <property type="term" value="F:protein-folding chaperone binding"/>
    <property type="evidence" value="ECO:0007669"/>
    <property type="project" value="TreeGrafter"/>
</dbReference>
<keyword evidence="8" id="KW-0175">Coiled coil</keyword>
<organism evidence="12 13">
    <name type="scientific">Meira miltonrushii</name>
    <dbReference type="NCBI Taxonomy" id="1280837"/>
    <lineage>
        <taxon>Eukaryota</taxon>
        <taxon>Fungi</taxon>
        <taxon>Dikarya</taxon>
        <taxon>Basidiomycota</taxon>
        <taxon>Ustilaginomycotina</taxon>
        <taxon>Exobasidiomycetes</taxon>
        <taxon>Exobasidiales</taxon>
        <taxon>Brachybasidiaceae</taxon>
        <taxon>Meira</taxon>
    </lineage>
</organism>
<dbReference type="InterPro" id="IPR051727">
    <property type="entry name" value="DnaJ_C3_Co-chaperones"/>
</dbReference>
<feature type="repeat" description="TPR" evidence="7">
    <location>
        <begin position="82"/>
        <end position="115"/>
    </location>
</feature>
<feature type="domain" description="J" evidence="11">
    <location>
        <begin position="459"/>
        <end position="520"/>
    </location>
</feature>
<dbReference type="SMART" id="SM00028">
    <property type="entry name" value="TPR"/>
    <property type="match status" value="6"/>
</dbReference>
<dbReference type="SUPFAM" id="SSF46565">
    <property type="entry name" value="Chaperone J-domain"/>
    <property type="match status" value="1"/>
</dbReference>
<gene>
    <name evidence="12" type="ORF">FA14DRAFT_9102</name>
</gene>
<accession>A0A316VHH1</accession>
<evidence type="ECO:0000256" key="10">
    <source>
        <dbReference type="SAM" id="SignalP"/>
    </source>
</evidence>
<evidence type="ECO:0000256" key="3">
    <source>
        <dbReference type="ARBA" id="ARBA00022737"/>
    </source>
</evidence>
<proteinExistence type="predicted"/>
<dbReference type="Gene3D" id="1.25.40.10">
    <property type="entry name" value="Tetratricopeptide repeat domain"/>
    <property type="match status" value="1"/>
</dbReference>
<comment type="subcellular location">
    <subcellularLocation>
        <location evidence="1">Endoplasmic reticulum lumen</location>
    </subcellularLocation>
</comment>
<dbReference type="InParanoid" id="A0A316VHH1"/>
<evidence type="ECO:0000256" key="1">
    <source>
        <dbReference type="ARBA" id="ARBA00004319"/>
    </source>
</evidence>
<dbReference type="GeneID" id="37024831"/>
<dbReference type="GO" id="GO:0034975">
    <property type="term" value="P:protein folding in endoplasmic reticulum"/>
    <property type="evidence" value="ECO:0007669"/>
    <property type="project" value="TreeGrafter"/>
</dbReference>
<dbReference type="InterPro" id="IPR011990">
    <property type="entry name" value="TPR-like_helical_dom_sf"/>
</dbReference>
<dbReference type="InterPro" id="IPR036869">
    <property type="entry name" value="J_dom_sf"/>
</dbReference>